<evidence type="ECO:0008006" key="3">
    <source>
        <dbReference type="Google" id="ProtNLM"/>
    </source>
</evidence>
<evidence type="ECO:0000313" key="1">
    <source>
        <dbReference type="EMBL" id="KUM92146.1"/>
    </source>
</evidence>
<dbReference type="EMBL" id="LMWL01000065">
    <property type="protein sequence ID" value="KUM92146.1"/>
    <property type="molecule type" value="Genomic_DNA"/>
</dbReference>
<dbReference type="Proteomes" id="UP000054241">
    <property type="component" value="Unassembled WGS sequence"/>
</dbReference>
<reference evidence="1 2" key="1">
    <citation type="submission" date="2015-10" db="EMBL/GenBank/DDBJ databases">
        <title>Draft genome sequence of Streptomyces cellostaticus DSM 40189, type strain for the species Streptomyces cellostaticus.</title>
        <authorList>
            <person name="Ruckert C."/>
            <person name="Winkler A."/>
            <person name="Kalinowski J."/>
            <person name="Kampfer P."/>
            <person name="Glaeser S."/>
        </authorList>
    </citation>
    <scope>NUCLEOTIDE SEQUENCE [LARGE SCALE GENOMIC DNA]</scope>
    <source>
        <strain evidence="1 2">DSM 40189</strain>
    </source>
</reference>
<proteinExistence type="predicted"/>
<evidence type="ECO:0000313" key="2">
    <source>
        <dbReference type="Proteomes" id="UP000054241"/>
    </source>
</evidence>
<keyword evidence="2" id="KW-1185">Reference proteome</keyword>
<gene>
    <name evidence="1" type="ORF">AQI88_33795</name>
</gene>
<name>A0A101NFS1_9ACTN</name>
<comment type="caution">
    <text evidence="1">The sequence shown here is derived from an EMBL/GenBank/DDBJ whole genome shotgun (WGS) entry which is preliminary data.</text>
</comment>
<protein>
    <recommendedName>
        <fullName evidence="3">Transposase</fullName>
    </recommendedName>
</protein>
<organism evidence="1 2">
    <name type="scientific">Streptomyces cellostaticus</name>
    <dbReference type="NCBI Taxonomy" id="67285"/>
    <lineage>
        <taxon>Bacteria</taxon>
        <taxon>Bacillati</taxon>
        <taxon>Actinomycetota</taxon>
        <taxon>Actinomycetes</taxon>
        <taxon>Kitasatosporales</taxon>
        <taxon>Streptomycetaceae</taxon>
        <taxon>Streptomyces</taxon>
    </lineage>
</organism>
<dbReference type="AlphaFoldDB" id="A0A101NFS1"/>
<accession>A0A101NFS1</accession>
<sequence length="104" mass="11531">MEVCVLAGVARQGRASRECPKSVRRTLPTARANSSVAEGPDPLVHQCRLPLSSVTPDVVTNLIPARLKKIGSRWHKLPPHRIALITLMIRRPWVEAHPPHWAGL</sequence>